<feature type="transmembrane region" description="Helical" evidence="2">
    <location>
        <begin position="7"/>
        <end position="26"/>
    </location>
</feature>
<feature type="domain" description="AsmA" evidence="3">
    <location>
        <begin position="223"/>
        <end position="518"/>
    </location>
</feature>
<evidence type="ECO:0000259" key="3">
    <source>
        <dbReference type="Pfam" id="PF05170"/>
    </source>
</evidence>
<reference evidence="4 5" key="1">
    <citation type="submission" date="2022-02" db="EMBL/GenBank/DDBJ databases">
        <authorList>
            <person name="Zhuang L."/>
        </authorList>
    </citation>
    <scope>NUCLEOTIDE SEQUENCE [LARGE SCALE GENOMIC DNA]</scope>
    <source>
        <strain evidence="4 5">C32</strain>
    </source>
</reference>
<keyword evidence="5" id="KW-1185">Reference proteome</keyword>
<accession>A0ABT2FPX9</accession>
<dbReference type="PANTHER" id="PTHR30441:SF4">
    <property type="entry name" value="PROTEIN ASMA"/>
    <property type="match status" value="1"/>
</dbReference>
<evidence type="ECO:0000256" key="2">
    <source>
        <dbReference type="SAM" id="Phobius"/>
    </source>
</evidence>
<feature type="compositionally biased region" description="Low complexity" evidence="1">
    <location>
        <begin position="133"/>
        <end position="147"/>
    </location>
</feature>
<proteinExistence type="predicted"/>
<dbReference type="InterPro" id="IPR007844">
    <property type="entry name" value="AsmA"/>
</dbReference>
<gene>
    <name evidence="4" type="ORF">L9G74_18335</name>
</gene>
<comment type="caution">
    <text evidence="4">The sequence shown here is derived from an EMBL/GenBank/DDBJ whole genome shotgun (WGS) entry which is preliminary data.</text>
</comment>
<sequence>MKVLKWILIGIVVVVAAAITYLTVFLDPNDFKPQIIAAVEKQTGRDFNIDKPLEWTFFPSVGIKAGGISLGNPKNFSQPTFAAINEVVATVELMPLFSHEVKIAELVLDGLRLNLVTDKQGNTSLDGLNSGKASTAPATTEPTASTSDGGLTLKSLSIGGVSVTDAQVHVINEATGSDNLFKLDSFKIGALSLGEFASLDYELSAALDGLTVKSEGHGQLKISQDLKVFSLKELVLTTVAEGKSLPTGKVENNVTVDATVDTNKSTATTTLTDLAINDIKGKGQLDVQFGTAVPSVSAKLTLGEIDVDKWLPESSDDKTAAAPASNSAAPATAAPEPDLTGLKAVNADFELAVAGINVSGLTTKDWKMVINLKNGVMNMKQLSAALYDGSLLASATLDGRNAVAKYSFDSQISSINIRNLLKDAADTEILDGTADIAIKGNGNSLIPDNIKQRLNADGKFAINNGALYGVNVPQMIRGAQAKLKGDFTETNNEAKKTDFTSLTGSFSLANGVANNPDLLMASPLIRISGQGDANLLDQSLDYKLTTALVSTLKGQGGKELDDLVGVEIPLAIKGSFTEPKFSLDTDALFKSKVKEEADKAKEKLTNKLFEKLGGKK</sequence>
<keyword evidence="2" id="KW-1133">Transmembrane helix</keyword>
<feature type="region of interest" description="Disordered" evidence="1">
    <location>
        <begin position="124"/>
        <end position="148"/>
    </location>
</feature>
<feature type="compositionally biased region" description="Low complexity" evidence="1">
    <location>
        <begin position="320"/>
        <end position="335"/>
    </location>
</feature>
<feature type="region of interest" description="Disordered" evidence="1">
    <location>
        <begin position="314"/>
        <end position="337"/>
    </location>
</feature>
<organism evidence="4 5">
    <name type="scientific">Shewanella electrica</name>
    <dbReference type="NCBI Taxonomy" id="515560"/>
    <lineage>
        <taxon>Bacteria</taxon>
        <taxon>Pseudomonadati</taxon>
        <taxon>Pseudomonadota</taxon>
        <taxon>Gammaproteobacteria</taxon>
        <taxon>Alteromonadales</taxon>
        <taxon>Shewanellaceae</taxon>
        <taxon>Shewanella</taxon>
    </lineage>
</organism>
<evidence type="ECO:0000313" key="5">
    <source>
        <dbReference type="Proteomes" id="UP001201549"/>
    </source>
</evidence>
<keyword evidence="2" id="KW-0812">Transmembrane</keyword>
<reference evidence="5" key="2">
    <citation type="submission" date="2023-07" db="EMBL/GenBank/DDBJ databases">
        <title>Shewanella mangrovi sp. nov., an acetaldehyde- degrading bacterium isolated from mangrove sediment.</title>
        <authorList>
            <person name="Liu Y."/>
        </authorList>
    </citation>
    <scope>NUCLEOTIDE SEQUENCE [LARGE SCALE GENOMIC DNA]</scope>
    <source>
        <strain evidence="5">C32</strain>
    </source>
</reference>
<name>A0ABT2FPX9_9GAMM</name>
<dbReference type="Proteomes" id="UP001201549">
    <property type="component" value="Unassembled WGS sequence"/>
</dbReference>
<dbReference type="EMBL" id="JAKOGG010000020">
    <property type="protein sequence ID" value="MCS4558400.1"/>
    <property type="molecule type" value="Genomic_DNA"/>
</dbReference>
<feature type="domain" description="AsmA" evidence="3">
    <location>
        <begin position="2"/>
        <end position="177"/>
    </location>
</feature>
<keyword evidence="2" id="KW-0472">Membrane</keyword>
<dbReference type="Pfam" id="PF05170">
    <property type="entry name" value="AsmA"/>
    <property type="match status" value="2"/>
</dbReference>
<dbReference type="PANTHER" id="PTHR30441">
    <property type="entry name" value="DUF748 DOMAIN-CONTAINING PROTEIN"/>
    <property type="match status" value="1"/>
</dbReference>
<dbReference type="InterPro" id="IPR052894">
    <property type="entry name" value="AsmA-related"/>
</dbReference>
<dbReference type="RefSeq" id="WP_238898218.1">
    <property type="nucleotide sequence ID" value="NZ_JAKOGG010000020.1"/>
</dbReference>
<protein>
    <submittedName>
        <fullName evidence="4">AsmA family protein</fullName>
    </submittedName>
</protein>
<evidence type="ECO:0000256" key="1">
    <source>
        <dbReference type="SAM" id="MobiDB-lite"/>
    </source>
</evidence>
<evidence type="ECO:0000313" key="4">
    <source>
        <dbReference type="EMBL" id="MCS4558400.1"/>
    </source>
</evidence>